<dbReference type="RefSeq" id="WP_099911564.1">
    <property type="nucleotide sequence ID" value="NZ_AWWI01000100.1"/>
</dbReference>
<keyword evidence="1" id="KW-0805">Transcription regulation</keyword>
<evidence type="ECO:0000256" key="3">
    <source>
        <dbReference type="ARBA" id="ARBA00023163"/>
    </source>
</evidence>
<reference evidence="6 7" key="1">
    <citation type="submission" date="2013-09" db="EMBL/GenBank/DDBJ databases">
        <title>Genome sequencing of Phaeobacter antarcticus sp. nov. SM1211.</title>
        <authorList>
            <person name="Zhang X.-Y."/>
            <person name="Liu C."/>
            <person name="Chen X.-L."/>
            <person name="Xie B.-B."/>
            <person name="Qin Q.-L."/>
            <person name="Rong J.-C."/>
            <person name="Zhang Y.-Z."/>
        </authorList>
    </citation>
    <scope>NUCLEOTIDE SEQUENCE [LARGE SCALE GENOMIC DNA]</scope>
    <source>
        <strain evidence="6 7">SM1211</strain>
    </source>
</reference>
<comment type="caution">
    <text evidence="6">The sequence shown here is derived from an EMBL/GenBank/DDBJ whole genome shotgun (WGS) entry which is preliminary data.</text>
</comment>
<dbReference type="AlphaFoldDB" id="A0A2G8RCW9"/>
<evidence type="ECO:0000256" key="2">
    <source>
        <dbReference type="ARBA" id="ARBA00023125"/>
    </source>
</evidence>
<dbReference type="PANTHER" id="PTHR30146:SF109">
    <property type="entry name" value="HTH-TYPE TRANSCRIPTIONAL REGULATOR GALS"/>
    <property type="match status" value="1"/>
</dbReference>
<evidence type="ECO:0000259" key="5">
    <source>
        <dbReference type="Pfam" id="PF13377"/>
    </source>
</evidence>
<dbReference type="SUPFAM" id="SSF53822">
    <property type="entry name" value="Periplasmic binding protein-like I"/>
    <property type="match status" value="1"/>
</dbReference>
<dbReference type="PANTHER" id="PTHR30146">
    <property type="entry name" value="LACI-RELATED TRANSCRIPTIONAL REPRESSOR"/>
    <property type="match status" value="1"/>
</dbReference>
<dbReference type="GO" id="GO:0003700">
    <property type="term" value="F:DNA-binding transcription factor activity"/>
    <property type="evidence" value="ECO:0007669"/>
    <property type="project" value="TreeGrafter"/>
</dbReference>
<keyword evidence="4" id="KW-0472">Membrane</keyword>
<dbReference type="Proteomes" id="UP000231259">
    <property type="component" value="Unassembled WGS sequence"/>
</dbReference>
<proteinExistence type="predicted"/>
<dbReference type="Pfam" id="PF13377">
    <property type="entry name" value="Peripla_BP_3"/>
    <property type="match status" value="1"/>
</dbReference>
<dbReference type="OrthoDB" id="60111at2"/>
<gene>
    <name evidence="6" type="ORF">P775_14695</name>
</gene>
<keyword evidence="4" id="KW-0812">Transmembrane</keyword>
<protein>
    <recommendedName>
        <fullName evidence="5">Transcriptional regulator LacI/GalR-like sensor domain-containing protein</fullName>
    </recommendedName>
</protein>
<dbReference type="GO" id="GO:0000976">
    <property type="term" value="F:transcription cis-regulatory region binding"/>
    <property type="evidence" value="ECO:0007669"/>
    <property type="project" value="TreeGrafter"/>
</dbReference>
<organism evidence="6 7">
    <name type="scientific">Puniceibacterium antarcticum</name>
    <dbReference type="NCBI Taxonomy" id="1206336"/>
    <lineage>
        <taxon>Bacteria</taxon>
        <taxon>Pseudomonadati</taxon>
        <taxon>Pseudomonadota</taxon>
        <taxon>Alphaproteobacteria</taxon>
        <taxon>Rhodobacterales</taxon>
        <taxon>Paracoccaceae</taxon>
        <taxon>Puniceibacterium</taxon>
    </lineage>
</organism>
<sequence>MLLRHDGFLAGIAQACLAVNPALIARNAVTLQDGADAALFILITPTPPTAIVCAVDLAALGLYRNANRLGLTIGTDLSVFAYDGIPGGIHVVLSLTTFAVDYTVSGCHLSALLIRTVRCEAPNMLRKTVQATYP</sequence>
<keyword evidence="2" id="KW-0238">DNA-binding</keyword>
<evidence type="ECO:0000313" key="6">
    <source>
        <dbReference type="EMBL" id="PIL19387.1"/>
    </source>
</evidence>
<keyword evidence="7" id="KW-1185">Reference proteome</keyword>
<dbReference type="InterPro" id="IPR046335">
    <property type="entry name" value="LacI/GalR-like_sensor"/>
</dbReference>
<dbReference type="EMBL" id="AWWI01000100">
    <property type="protein sequence ID" value="PIL19387.1"/>
    <property type="molecule type" value="Genomic_DNA"/>
</dbReference>
<feature type="transmembrane region" description="Helical" evidence="4">
    <location>
        <begin position="37"/>
        <end position="63"/>
    </location>
</feature>
<evidence type="ECO:0000256" key="4">
    <source>
        <dbReference type="SAM" id="Phobius"/>
    </source>
</evidence>
<keyword evidence="3" id="KW-0804">Transcription</keyword>
<evidence type="ECO:0000256" key="1">
    <source>
        <dbReference type="ARBA" id="ARBA00023015"/>
    </source>
</evidence>
<evidence type="ECO:0000313" key="7">
    <source>
        <dbReference type="Proteomes" id="UP000231259"/>
    </source>
</evidence>
<dbReference type="InterPro" id="IPR028082">
    <property type="entry name" value="Peripla_BP_I"/>
</dbReference>
<keyword evidence="4" id="KW-1133">Transmembrane helix</keyword>
<name>A0A2G8RCW9_9RHOB</name>
<accession>A0A2G8RCW9</accession>
<feature type="domain" description="Transcriptional regulator LacI/GalR-like sensor" evidence="5">
    <location>
        <begin position="3"/>
        <end position="117"/>
    </location>
</feature>
<dbReference type="Gene3D" id="3.40.50.2300">
    <property type="match status" value="2"/>
</dbReference>